<evidence type="ECO:0000256" key="1">
    <source>
        <dbReference type="SAM" id="MobiDB-lite"/>
    </source>
</evidence>
<name>A0A7M5XI39_9CNID</name>
<evidence type="ECO:0000313" key="4">
    <source>
        <dbReference type="EnsemblMetazoa" id="CLYHEMP023649.1"/>
    </source>
</evidence>
<feature type="region of interest" description="Disordered" evidence="1">
    <location>
        <begin position="845"/>
        <end position="882"/>
    </location>
</feature>
<feature type="compositionally biased region" description="Pro residues" evidence="1">
    <location>
        <begin position="197"/>
        <end position="206"/>
    </location>
</feature>
<keyword evidence="2" id="KW-1133">Transmembrane helix</keyword>
<feature type="region of interest" description="Disordered" evidence="1">
    <location>
        <begin position="130"/>
        <end position="166"/>
    </location>
</feature>
<keyword evidence="5" id="KW-1185">Reference proteome</keyword>
<dbReference type="PANTHER" id="PTHR39077:SF1">
    <property type="entry name" value="E3 UBIQUITIN-PROTEIN LIGASE APD1-4 MIDDLE DOMAIN-CONTAINING PROTEIN"/>
    <property type="match status" value="1"/>
</dbReference>
<feature type="compositionally biased region" description="Polar residues" evidence="1">
    <location>
        <begin position="216"/>
        <end position="229"/>
    </location>
</feature>
<feature type="region of interest" description="Disordered" evidence="1">
    <location>
        <begin position="72"/>
        <end position="94"/>
    </location>
</feature>
<feature type="domain" description="E3 ubiquitin-protein ligase APD1-4 middle" evidence="3">
    <location>
        <begin position="571"/>
        <end position="679"/>
    </location>
</feature>
<feature type="compositionally biased region" description="Basic and acidic residues" evidence="1">
    <location>
        <begin position="72"/>
        <end position="82"/>
    </location>
</feature>
<dbReference type="RefSeq" id="XP_066932685.1">
    <property type="nucleotide sequence ID" value="XM_067076584.1"/>
</dbReference>
<feature type="transmembrane region" description="Helical" evidence="2">
    <location>
        <begin position="414"/>
        <end position="437"/>
    </location>
</feature>
<feature type="region of interest" description="Disordered" evidence="1">
    <location>
        <begin position="242"/>
        <end position="264"/>
    </location>
</feature>
<dbReference type="GeneID" id="136820400"/>
<organism evidence="4 5">
    <name type="scientific">Clytia hemisphaerica</name>
    <dbReference type="NCBI Taxonomy" id="252671"/>
    <lineage>
        <taxon>Eukaryota</taxon>
        <taxon>Metazoa</taxon>
        <taxon>Cnidaria</taxon>
        <taxon>Hydrozoa</taxon>
        <taxon>Hydroidolina</taxon>
        <taxon>Leptothecata</taxon>
        <taxon>Obeliida</taxon>
        <taxon>Clytiidae</taxon>
        <taxon>Clytia</taxon>
    </lineage>
</organism>
<proteinExistence type="predicted"/>
<feature type="region of interest" description="Disordered" evidence="1">
    <location>
        <begin position="1"/>
        <end position="25"/>
    </location>
</feature>
<evidence type="ECO:0000259" key="3">
    <source>
        <dbReference type="Pfam" id="PF16041"/>
    </source>
</evidence>
<feature type="region of interest" description="Disordered" evidence="1">
    <location>
        <begin position="902"/>
        <end position="940"/>
    </location>
</feature>
<reference evidence="4" key="1">
    <citation type="submission" date="2021-01" db="UniProtKB">
        <authorList>
            <consortium name="EnsemblMetazoa"/>
        </authorList>
    </citation>
    <scope>IDENTIFICATION</scope>
</reference>
<protein>
    <recommendedName>
        <fullName evidence="3">E3 ubiquitin-protein ligase APD1-4 middle domain-containing protein</fullName>
    </recommendedName>
</protein>
<evidence type="ECO:0000256" key="2">
    <source>
        <dbReference type="SAM" id="Phobius"/>
    </source>
</evidence>
<dbReference type="Pfam" id="PF16041">
    <property type="entry name" value="APD1-4_M"/>
    <property type="match status" value="1"/>
</dbReference>
<evidence type="ECO:0000313" key="5">
    <source>
        <dbReference type="Proteomes" id="UP000594262"/>
    </source>
</evidence>
<keyword evidence="2" id="KW-0472">Membrane</keyword>
<dbReference type="AlphaFoldDB" id="A0A7M5XI39"/>
<feature type="compositionally biased region" description="Polar residues" evidence="1">
    <location>
        <begin position="144"/>
        <end position="162"/>
    </location>
</feature>
<dbReference type="EnsemblMetazoa" id="CLYHEMT023649.1">
    <property type="protein sequence ID" value="CLYHEMP023649.1"/>
    <property type="gene ID" value="CLYHEMG023649"/>
</dbReference>
<sequence length="954" mass="109274">MLKHTSSKLELRGGGDTQSDLDDSRDDLLLNISSNTLDNTFTGRTLETPKSSERCLTDILPKPTIQKIIERRKSDFALKDQKPPSPLITSEELPTIAYEHKERADSKDSIQSTKEVIEEVQLDNSTYLIHKRKKADPKQKRNLSDTSTESGIASQVSGSTNKPNDDEQELIANVDAHSDLIEESKQYWESEEDKSNPPVPPIPLSSPPTSSRYTDRNNNSARAPSTTNSYASLEIKEIFRRQEQERADNFDAQSQRSRYSERPRHLQPRQYHMLGNRQPHIYVDTRSGQYLRPTSARTDVYLDNRRYAGSVVGSRSLVSLNMKGRHPQYAQSCCTLPTRGANGHLKRKDTFRSISAGSSISNMPPNYSSASRSVCSCGTLGPGLSEIKEEIPVFHDAFPHKILANENRERKAKYIAIFFIIVAAICCIIGGFLHFYVGYFPEDFDMNQGDVKLLPFSSIFCRGVKGSSDSGEIRLIAFETGSSDTPKTRRLKYSRSKEQFKVNPKQIWKRDFYLLESSKIKITIETDSLIDIFVFQGENSMSIWESRKESESYIFSESCCSNKNPRRGTFEFTASVTDRYYIVLHNRVEIIPVAIKLFRLEIDRLSYDFSDTVASCKTLNGGDCTVEFPLSESNEVAVEVPLVKNSNEISSSISLRYMCVPREWMYFVFFTAMFIICVLVIAAVYYLVIKVCIPSKQCCCYRNDFKKKNREVVYYDNHGRATSELYLDQNFDSVSHARSYAPSTRRSEVKSLYNDTMSQAARYPPSRHTSRSSALPRHAYDNMGHTGSVATLYKDDYVDFETADSGISMIQEQLSPSGISSVTAQEAYNQKYKDARQHRQMQQRAFDLMNGPPVKSLLKDRPRSVASDRQRPNDHRRYRSQPDRHIEYNLDEFDQFPDHYLQPGSDRVPPVRRHSERIPSSDPYRNGYMFSENHQNEEEDRTKRIDYDDREIFI</sequence>
<dbReference type="OrthoDB" id="5981747at2759"/>
<dbReference type="InterPro" id="IPR032010">
    <property type="entry name" value="APD1-4_M"/>
</dbReference>
<dbReference type="PANTHER" id="PTHR39077">
    <property type="entry name" value="DUF4793 DOMAIN-CONTAINING PROTEIN"/>
    <property type="match status" value="1"/>
</dbReference>
<feature type="transmembrane region" description="Helical" evidence="2">
    <location>
        <begin position="664"/>
        <end position="688"/>
    </location>
</feature>
<feature type="region of interest" description="Disordered" evidence="1">
    <location>
        <begin position="186"/>
        <end position="229"/>
    </location>
</feature>
<feature type="compositionally biased region" description="Basic and acidic residues" evidence="1">
    <location>
        <begin position="857"/>
        <end position="882"/>
    </location>
</feature>
<accession>A0A7M5XI39</accession>
<keyword evidence="2" id="KW-0812">Transmembrane</keyword>
<dbReference type="Proteomes" id="UP000594262">
    <property type="component" value="Unplaced"/>
</dbReference>